<comment type="caution">
    <text evidence="1">The sequence shown here is derived from an EMBL/GenBank/DDBJ whole genome shotgun (WGS) entry which is preliminary data.</text>
</comment>
<organism evidence="1 2">
    <name type="scientific">Massilia eurypsychrophila</name>
    <dbReference type="NCBI Taxonomy" id="1485217"/>
    <lineage>
        <taxon>Bacteria</taxon>
        <taxon>Pseudomonadati</taxon>
        <taxon>Pseudomonadota</taxon>
        <taxon>Betaproteobacteria</taxon>
        <taxon>Burkholderiales</taxon>
        <taxon>Oxalobacteraceae</taxon>
        <taxon>Telluria group</taxon>
        <taxon>Massilia</taxon>
    </lineage>
</organism>
<proteinExistence type="predicted"/>
<evidence type="ECO:0000313" key="1">
    <source>
        <dbReference type="EMBL" id="PIL44340.1"/>
    </source>
</evidence>
<dbReference type="OrthoDB" id="8758062at2"/>
<name>A0A2G8TE83_9BURK</name>
<dbReference type="Proteomes" id="UP000230390">
    <property type="component" value="Unassembled WGS sequence"/>
</dbReference>
<dbReference type="AlphaFoldDB" id="A0A2G8TE83"/>
<reference evidence="1 2" key="1">
    <citation type="submission" date="2017-10" db="EMBL/GenBank/DDBJ databases">
        <title>Massilia psychrophilum sp. nov., a novel purple-pigmented bacterium isolated from Tianshan glacier, Xinjiang Municipality, China.</title>
        <authorList>
            <person name="Wang H."/>
        </authorList>
    </citation>
    <scope>NUCLEOTIDE SEQUENCE [LARGE SCALE GENOMIC DNA]</scope>
    <source>
        <strain evidence="1 2">JCM 30074</strain>
    </source>
</reference>
<dbReference type="RefSeq" id="WP_099789348.1">
    <property type="nucleotide sequence ID" value="NZ_JBHLYV010000098.1"/>
</dbReference>
<evidence type="ECO:0000313" key="2">
    <source>
        <dbReference type="Proteomes" id="UP000230390"/>
    </source>
</evidence>
<accession>A0A2G8TE83</accession>
<dbReference type="EMBL" id="PDOC01000008">
    <property type="protein sequence ID" value="PIL44340.1"/>
    <property type="molecule type" value="Genomic_DNA"/>
</dbReference>
<keyword evidence="2" id="KW-1185">Reference proteome</keyword>
<sequence length="263" mass="28902">MAAFCGAPALAQDAVDTVVPAVEIRSKKNAGDMPYLSAYKIQQRLLSLLPPEPRVSDIRMRVLFTSLTQSEQDDFLPASWAVAIVGQTFEQVVPVARGGYFLLPEVPVAADEDGTLMFNTQTKKKTLSAVWTVRAQGNLLPYRDFARAISEYELVRRRIGVGELALRQIREHRPNALRACFANGEGAILVDRTASGAVAHGSCWLLKFDADKANTDAVINFSGALEALTLDALGDTAIAPEGKYRIRRPELIEDFDPDGKIRW</sequence>
<gene>
    <name evidence="1" type="ORF">CR105_14835</name>
</gene>
<protein>
    <submittedName>
        <fullName evidence="1">Uncharacterized protein</fullName>
    </submittedName>
</protein>